<evidence type="ECO:0000256" key="1">
    <source>
        <dbReference type="ARBA" id="ARBA00022491"/>
    </source>
</evidence>
<keyword evidence="4" id="KW-0804">Transcription</keyword>
<dbReference type="InterPro" id="IPR001647">
    <property type="entry name" value="HTH_TetR"/>
</dbReference>
<keyword evidence="8" id="KW-1185">Reference proteome</keyword>
<comment type="caution">
    <text evidence="7">The sequence shown here is derived from an EMBL/GenBank/DDBJ whole genome shotgun (WGS) entry which is preliminary data.</text>
</comment>
<dbReference type="InterPro" id="IPR009057">
    <property type="entry name" value="Homeodomain-like_sf"/>
</dbReference>
<dbReference type="Pfam" id="PF13977">
    <property type="entry name" value="TetR_C_6"/>
    <property type="match status" value="1"/>
</dbReference>
<feature type="domain" description="HTH tetR-type" evidence="6">
    <location>
        <begin position="10"/>
        <end position="70"/>
    </location>
</feature>
<evidence type="ECO:0000313" key="7">
    <source>
        <dbReference type="EMBL" id="MFD1597545.1"/>
    </source>
</evidence>
<dbReference type="PANTHER" id="PTHR47506:SF6">
    <property type="entry name" value="HTH-TYPE TRANSCRIPTIONAL REPRESSOR NEMR"/>
    <property type="match status" value="1"/>
</dbReference>
<sequence>MNDDIFEDPEGSREEILAATYRALHEHGYSDLTIQRIGDQFDKSTSLLYYHYENKDELVLETLEFLLDGFEAQFTTNEITEPREHLETFVERMCNSSAEQAHLETLLELRARAIHDERYQRHFNRSDRVFETHLADVIEAGIDAGEFRDVDPDAVATALVMFFNGIVLRRSTDDSDAWVTRATSEIASYLEDRLYVDGD</sequence>
<organism evidence="7 8">
    <name type="scientific">Halobellus rarus</name>
    <dbReference type="NCBI Taxonomy" id="1126237"/>
    <lineage>
        <taxon>Archaea</taxon>
        <taxon>Methanobacteriati</taxon>
        <taxon>Methanobacteriota</taxon>
        <taxon>Stenosarchaea group</taxon>
        <taxon>Halobacteria</taxon>
        <taxon>Halobacteriales</taxon>
        <taxon>Haloferacaceae</taxon>
        <taxon>Halobellus</taxon>
    </lineage>
</organism>
<evidence type="ECO:0000256" key="3">
    <source>
        <dbReference type="ARBA" id="ARBA00023125"/>
    </source>
</evidence>
<dbReference type="AlphaFoldDB" id="A0ABD6CHB0"/>
<dbReference type="Pfam" id="PF00440">
    <property type="entry name" value="TetR_N"/>
    <property type="match status" value="1"/>
</dbReference>
<dbReference type="Proteomes" id="UP001597085">
    <property type="component" value="Unassembled WGS sequence"/>
</dbReference>
<dbReference type="GO" id="GO:0003677">
    <property type="term" value="F:DNA binding"/>
    <property type="evidence" value="ECO:0007669"/>
    <property type="project" value="UniProtKB-UniRule"/>
</dbReference>
<evidence type="ECO:0000256" key="4">
    <source>
        <dbReference type="ARBA" id="ARBA00023163"/>
    </source>
</evidence>
<evidence type="ECO:0000313" key="8">
    <source>
        <dbReference type="Proteomes" id="UP001597085"/>
    </source>
</evidence>
<gene>
    <name evidence="7" type="ORF">ACFSBX_01015</name>
</gene>
<dbReference type="PROSITE" id="PS50977">
    <property type="entry name" value="HTH_TETR_2"/>
    <property type="match status" value="1"/>
</dbReference>
<dbReference type="RefSeq" id="WP_256421578.1">
    <property type="nucleotide sequence ID" value="NZ_JANHDI010000008.1"/>
</dbReference>
<dbReference type="InterPro" id="IPR036271">
    <property type="entry name" value="Tet_transcr_reg_TetR-rel_C_sf"/>
</dbReference>
<name>A0ABD6CHB0_9EURY</name>
<evidence type="ECO:0000256" key="2">
    <source>
        <dbReference type="ARBA" id="ARBA00023015"/>
    </source>
</evidence>
<keyword evidence="3 5" id="KW-0238">DNA-binding</keyword>
<dbReference type="PANTHER" id="PTHR47506">
    <property type="entry name" value="TRANSCRIPTIONAL REGULATORY PROTEIN"/>
    <property type="match status" value="1"/>
</dbReference>
<evidence type="ECO:0000259" key="6">
    <source>
        <dbReference type="PROSITE" id="PS50977"/>
    </source>
</evidence>
<reference evidence="7 8" key="1">
    <citation type="journal article" date="2019" name="Int. J. Syst. Evol. Microbiol.">
        <title>The Global Catalogue of Microorganisms (GCM) 10K type strain sequencing project: providing services to taxonomists for standard genome sequencing and annotation.</title>
        <authorList>
            <consortium name="The Broad Institute Genomics Platform"/>
            <consortium name="The Broad Institute Genome Sequencing Center for Infectious Disease"/>
            <person name="Wu L."/>
            <person name="Ma J."/>
        </authorList>
    </citation>
    <scope>NUCLEOTIDE SEQUENCE [LARGE SCALE GENOMIC DNA]</scope>
    <source>
        <strain evidence="7 8">CGMCC 1.12121</strain>
    </source>
</reference>
<proteinExistence type="predicted"/>
<protein>
    <submittedName>
        <fullName evidence="7">TetR/AcrR family transcriptional regulator</fullName>
    </submittedName>
</protein>
<dbReference type="SUPFAM" id="SSF48498">
    <property type="entry name" value="Tetracyclin repressor-like, C-terminal domain"/>
    <property type="match status" value="1"/>
</dbReference>
<dbReference type="Gene3D" id="1.10.357.10">
    <property type="entry name" value="Tetracycline Repressor, domain 2"/>
    <property type="match status" value="1"/>
</dbReference>
<keyword evidence="1" id="KW-0678">Repressor</keyword>
<keyword evidence="2" id="KW-0805">Transcription regulation</keyword>
<evidence type="ECO:0000256" key="5">
    <source>
        <dbReference type="PROSITE-ProRule" id="PRU00335"/>
    </source>
</evidence>
<accession>A0ABD6CHB0</accession>
<feature type="DNA-binding region" description="H-T-H motif" evidence="5">
    <location>
        <begin position="33"/>
        <end position="52"/>
    </location>
</feature>
<dbReference type="EMBL" id="JBHUDK010000002">
    <property type="protein sequence ID" value="MFD1597545.1"/>
    <property type="molecule type" value="Genomic_DNA"/>
</dbReference>
<dbReference type="SUPFAM" id="SSF46689">
    <property type="entry name" value="Homeodomain-like"/>
    <property type="match status" value="1"/>
</dbReference>
<dbReference type="InterPro" id="IPR039538">
    <property type="entry name" value="BetI_C"/>
</dbReference>